<dbReference type="InterPro" id="IPR010998">
    <property type="entry name" value="Integrase_recombinase_N"/>
</dbReference>
<comment type="similarity">
    <text evidence="1">Belongs to the 'phage' integrase family.</text>
</comment>
<dbReference type="Gene3D" id="3.30.160.390">
    <property type="entry name" value="Integrase, DNA-binding domain"/>
    <property type="match status" value="1"/>
</dbReference>
<evidence type="ECO:0000256" key="4">
    <source>
        <dbReference type="ARBA" id="ARBA00023172"/>
    </source>
</evidence>
<dbReference type="Proteomes" id="UP000831607">
    <property type="component" value="Chromosome"/>
</dbReference>
<dbReference type="InterPro" id="IPR013762">
    <property type="entry name" value="Integrase-like_cat_sf"/>
</dbReference>
<name>A0ABY4AK20_9BURK</name>
<feature type="domain" description="Tyr recombinase" evidence="5">
    <location>
        <begin position="204"/>
        <end position="376"/>
    </location>
</feature>
<dbReference type="InterPro" id="IPR002104">
    <property type="entry name" value="Integrase_catalytic"/>
</dbReference>
<dbReference type="InterPro" id="IPR038488">
    <property type="entry name" value="Integrase_DNA-bd_sf"/>
</dbReference>
<proteinExistence type="inferred from homology"/>
<dbReference type="EMBL" id="CP063982">
    <property type="protein sequence ID" value="UOD50423.1"/>
    <property type="molecule type" value="Genomic_DNA"/>
</dbReference>
<dbReference type="Gene3D" id="1.10.443.10">
    <property type="entry name" value="Intergrase catalytic core"/>
    <property type="match status" value="1"/>
</dbReference>
<dbReference type="SUPFAM" id="SSF56349">
    <property type="entry name" value="DNA breaking-rejoining enzymes"/>
    <property type="match status" value="1"/>
</dbReference>
<dbReference type="Pfam" id="PF14659">
    <property type="entry name" value="Phage_int_SAM_3"/>
    <property type="match status" value="1"/>
</dbReference>
<evidence type="ECO:0000313" key="7">
    <source>
        <dbReference type="Proteomes" id="UP000831607"/>
    </source>
</evidence>
<dbReference type="InterPro" id="IPR025166">
    <property type="entry name" value="Integrase_DNA_bind_dom"/>
</dbReference>
<protein>
    <submittedName>
        <fullName evidence="6">Tyrosine-type recombinase/integrase</fullName>
    </submittedName>
</protein>
<dbReference type="Pfam" id="PF13356">
    <property type="entry name" value="Arm-DNA-bind_3"/>
    <property type="match status" value="1"/>
</dbReference>
<evidence type="ECO:0000259" key="5">
    <source>
        <dbReference type="PROSITE" id="PS51898"/>
    </source>
</evidence>
<evidence type="ECO:0000256" key="3">
    <source>
        <dbReference type="ARBA" id="ARBA00023125"/>
    </source>
</evidence>
<evidence type="ECO:0000256" key="1">
    <source>
        <dbReference type="ARBA" id="ARBA00008857"/>
    </source>
</evidence>
<sequence length="387" mass="44062">MAKMILSARFVQTAVCPPGKAKEDIFDIGCKGLMLEIRASGGKTYYLRYSDKRGRIRQLRIADQRDVTLAQARQLADAKRAEIALGRDPAEEKKTLREVRTVEAFMVESYLPHIKTYKRAWPADDSYLRNHILPAIGRKYMDEVKPTDLIKFQHSMREKGYALGTCNRCLVLIRYAFNLAKRWGEPGVTENPTKEVTLYKLDNQKERFLSPEETRRLLDCVARSDNGLLQYIIRMLILTGARKREVLDCKWADFDMARMLWTIPITKAGKPRHVPISDAVVSLLNEIPKTSGIDYLFPNPKTGKPFISIFYSWDTARTEAGLADVRIHDLRHSFASFLVNAGRSLYEVQKLLGHTQIKTTQRYAHLSHDTLREAANAAMSAIAQTAG</sequence>
<keyword evidence="7" id="KW-1185">Reference proteome</keyword>
<evidence type="ECO:0000256" key="2">
    <source>
        <dbReference type="ARBA" id="ARBA00022908"/>
    </source>
</evidence>
<keyword evidence="2" id="KW-0229">DNA integration</keyword>
<dbReference type="InterPro" id="IPR011010">
    <property type="entry name" value="DNA_brk_join_enz"/>
</dbReference>
<reference evidence="6 7" key="1">
    <citation type="submission" date="2020-11" db="EMBL/GenBank/DDBJ databases">
        <title>Algicoccus daihaiensis sp.nov., isolated from Daihai Lake in Inner Mongolia.</title>
        <authorList>
            <person name="Kai J."/>
        </authorList>
    </citation>
    <scope>NUCLEOTIDE SEQUENCE [LARGE SCALE GENOMIC DNA]</scope>
    <source>
        <strain evidence="7">f23</strain>
    </source>
</reference>
<dbReference type="RefSeq" id="WP_243478825.1">
    <property type="nucleotide sequence ID" value="NZ_CP063982.1"/>
</dbReference>
<dbReference type="InterPro" id="IPR004107">
    <property type="entry name" value="Integrase_SAM-like_N"/>
</dbReference>
<accession>A0ABY4AK20</accession>
<dbReference type="Pfam" id="PF00589">
    <property type="entry name" value="Phage_integrase"/>
    <property type="match status" value="1"/>
</dbReference>
<keyword evidence="3" id="KW-0238">DNA-binding</keyword>
<dbReference type="InterPro" id="IPR050808">
    <property type="entry name" value="Phage_Integrase"/>
</dbReference>
<keyword evidence="4" id="KW-0233">DNA recombination</keyword>
<dbReference type="Gene3D" id="1.10.150.130">
    <property type="match status" value="1"/>
</dbReference>
<dbReference type="PROSITE" id="PS51898">
    <property type="entry name" value="TYR_RECOMBINASE"/>
    <property type="match status" value="1"/>
</dbReference>
<evidence type="ECO:0000313" key="6">
    <source>
        <dbReference type="EMBL" id="UOD50423.1"/>
    </source>
</evidence>
<dbReference type="CDD" id="cd00796">
    <property type="entry name" value="INT_Rci_Hp1_C"/>
    <property type="match status" value="1"/>
</dbReference>
<gene>
    <name evidence="6" type="ORF">DHf2319_00295</name>
</gene>
<organism evidence="6 7">
    <name type="scientific">Orrella daihaiensis</name>
    <dbReference type="NCBI Taxonomy" id="2782176"/>
    <lineage>
        <taxon>Bacteria</taxon>
        <taxon>Pseudomonadati</taxon>
        <taxon>Pseudomonadota</taxon>
        <taxon>Betaproteobacteria</taxon>
        <taxon>Burkholderiales</taxon>
        <taxon>Alcaligenaceae</taxon>
        <taxon>Orrella</taxon>
    </lineage>
</organism>
<dbReference type="PANTHER" id="PTHR30629:SF2">
    <property type="entry name" value="PROPHAGE INTEGRASE INTS-RELATED"/>
    <property type="match status" value="1"/>
</dbReference>
<dbReference type="PANTHER" id="PTHR30629">
    <property type="entry name" value="PROPHAGE INTEGRASE"/>
    <property type="match status" value="1"/>
</dbReference>